<keyword evidence="4" id="KW-1185">Reference proteome</keyword>
<dbReference type="Proteomes" id="UP000198210">
    <property type="component" value="Chromosome I"/>
</dbReference>
<feature type="signal peptide" evidence="2">
    <location>
        <begin position="1"/>
        <end position="21"/>
    </location>
</feature>
<proteinExistence type="predicted"/>
<accession>A0A1C5HD47</accession>
<sequence length="150" mass="14695">MKTFRTAAPALLLCAALSACGGQGTGTPPPASSGGTPVTASPTPSEPVGPTASPSPTVVPPTGVPPTVRPPKKPGGPTLPPGPGGQTLTGTIDSGVEPNCLLLDGYLLVGGPRDVLKPGAKVTVTGQPQPDMMTTCQQGTPFVVEAARPA</sequence>
<reference evidence="3 4" key="1">
    <citation type="submission" date="2016-06" db="EMBL/GenBank/DDBJ databases">
        <authorList>
            <person name="Kjaerup R.B."/>
            <person name="Dalgaard T.S."/>
            <person name="Juul-Madsen H.R."/>
        </authorList>
    </citation>
    <scope>NUCLEOTIDE SEQUENCE [LARGE SCALE GENOMIC DNA]</scope>
    <source>
        <strain evidence="3 4">DSM 45097</strain>
    </source>
</reference>
<feature type="compositionally biased region" description="Pro residues" evidence="1">
    <location>
        <begin position="57"/>
        <end position="83"/>
    </location>
</feature>
<protein>
    <submittedName>
        <fullName evidence="3">Uncharacterized protein</fullName>
    </submittedName>
</protein>
<dbReference type="RefSeq" id="WP_088969819.1">
    <property type="nucleotide sequence ID" value="NZ_JBHLYF010000014.1"/>
</dbReference>
<evidence type="ECO:0000313" key="4">
    <source>
        <dbReference type="Proteomes" id="UP000198210"/>
    </source>
</evidence>
<dbReference type="PROSITE" id="PS51257">
    <property type="entry name" value="PROKAR_LIPOPROTEIN"/>
    <property type="match status" value="1"/>
</dbReference>
<evidence type="ECO:0000256" key="2">
    <source>
        <dbReference type="SAM" id="SignalP"/>
    </source>
</evidence>
<gene>
    <name evidence="3" type="ORF">GA0074704_1502</name>
</gene>
<evidence type="ECO:0000256" key="1">
    <source>
        <dbReference type="SAM" id="MobiDB-lite"/>
    </source>
</evidence>
<dbReference type="AlphaFoldDB" id="A0A1C5HD47"/>
<name>A0A1C5HD47_9ACTN</name>
<feature type="region of interest" description="Disordered" evidence="1">
    <location>
        <begin position="22"/>
        <end position="95"/>
    </location>
</feature>
<evidence type="ECO:0000313" key="3">
    <source>
        <dbReference type="EMBL" id="SCG43952.1"/>
    </source>
</evidence>
<keyword evidence="2" id="KW-0732">Signal</keyword>
<feature type="chain" id="PRO_5038485439" evidence="2">
    <location>
        <begin position="22"/>
        <end position="150"/>
    </location>
</feature>
<dbReference type="EMBL" id="LT607751">
    <property type="protein sequence ID" value="SCG43952.1"/>
    <property type="molecule type" value="Genomic_DNA"/>
</dbReference>
<organism evidence="3 4">
    <name type="scientific">Micromonospora siamensis</name>
    <dbReference type="NCBI Taxonomy" id="299152"/>
    <lineage>
        <taxon>Bacteria</taxon>
        <taxon>Bacillati</taxon>
        <taxon>Actinomycetota</taxon>
        <taxon>Actinomycetes</taxon>
        <taxon>Micromonosporales</taxon>
        <taxon>Micromonosporaceae</taxon>
        <taxon>Micromonospora</taxon>
    </lineage>
</organism>